<dbReference type="Pfam" id="PF09664">
    <property type="entry name" value="DUF2399"/>
    <property type="match status" value="1"/>
</dbReference>
<evidence type="ECO:0000313" key="2">
    <source>
        <dbReference type="EMBL" id="RKD25953.1"/>
    </source>
</evidence>
<dbReference type="RefSeq" id="WP_120188633.1">
    <property type="nucleotide sequence ID" value="NZ_MCHY01000006.1"/>
</dbReference>
<dbReference type="EMBL" id="MCHY01000006">
    <property type="protein sequence ID" value="RKD25953.1"/>
    <property type="molecule type" value="Genomic_DNA"/>
</dbReference>
<evidence type="ECO:0000259" key="1">
    <source>
        <dbReference type="Pfam" id="PF09664"/>
    </source>
</evidence>
<comment type="caution">
    <text evidence="2">The sequence shown here is derived from an EMBL/GenBank/DDBJ whole genome shotgun (WGS) entry which is preliminary data.</text>
</comment>
<feature type="domain" description="DUF2399" evidence="1">
    <location>
        <begin position="287"/>
        <end position="380"/>
    </location>
</feature>
<dbReference type="OrthoDB" id="2502371at2"/>
<dbReference type="GO" id="GO:0003677">
    <property type="term" value="F:DNA binding"/>
    <property type="evidence" value="ECO:0007669"/>
    <property type="project" value="InterPro"/>
</dbReference>
<dbReference type="SUPFAM" id="SSF56726">
    <property type="entry name" value="DNA topoisomerase IV, alpha subunit"/>
    <property type="match status" value="1"/>
</dbReference>
<keyword evidence="3" id="KW-1185">Reference proteome</keyword>
<organism evidence="2 3">
    <name type="scientific">Ammoniphilus oxalaticus</name>
    <dbReference type="NCBI Taxonomy" id="66863"/>
    <lineage>
        <taxon>Bacteria</taxon>
        <taxon>Bacillati</taxon>
        <taxon>Bacillota</taxon>
        <taxon>Bacilli</taxon>
        <taxon>Bacillales</taxon>
        <taxon>Paenibacillaceae</taxon>
        <taxon>Aneurinibacillus group</taxon>
        <taxon>Ammoniphilus</taxon>
    </lineage>
</organism>
<dbReference type="InterPro" id="IPR036078">
    <property type="entry name" value="Spo11/TopoVI_A_sf"/>
</dbReference>
<dbReference type="AlphaFoldDB" id="A0A419SNX3"/>
<dbReference type="GO" id="GO:0005694">
    <property type="term" value="C:chromosome"/>
    <property type="evidence" value="ECO:0007669"/>
    <property type="project" value="InterPro"/>
</dbReference>
<sequence>MSKQSYTFPPNHLLNSNQDYDEPYEKDGFIYYDVYQELSRSIRRKASLRIKPLSIGSTLSPQEMQTISQVLKRWKSVKKPLYLESKVPLNEQLLKRGIETHFFAEWLTYESDGHLLLSKFITIGPEGLKWLVRYHQAEQEELARWNDQWLKDLEELKLQVGLSPVYDDLINIALDQQELLKQVREGKRAKERLFFQFLIHLLKLHLGGQTIFDWKEIGSKGFARIGGSKVYDSQKEWLLEQLEKRSRFSLEEIGFISLGQIIPIYYSGILYQNQRLHDAHPLGCITHLQLKSVIEWNSPASFLIITENRSPLVKMALTGWIQHKNGIVICTDGNLKIPHKKLISQLSIDDKPIYGWVDYDPSGLDIADQIMQITSNKPRFVLTTNEKAPTHVGTFHELAEDIEQRKKQRNFIEQEQILGNPKDWDLLFC</sequence>
<accession>A0A419SNX3</accession>
<reference evidence="2 3" key="1">
    <citation type="submission" date="2016-08" db="EMBL/GenBank/DDBJ databases">
        <title>Novel Firmicute Genomes.</title>
        <authorList>
            <person name="Poppleton D.I."/>
            <person name="Gribaldo S."/>
        </authorList>
    </citation>
    <scope>NUCLEOTIDE SEQUENCE [LARGE SCALE GENOMIC DNA]</scope>
    <source>
        <strain evidence="2 3">RAOx-1</strain>
    </source>
</reference>
<dbReference type="Proteomes" id="UP000284219">
    <property type="component" value="Unassembled WGS sequence"/>
</dbReference>
<dbReference type="InterPro" id="IPR024465">
    <property type="entry name" value="DUF2399"/>
</dbReference>
<dbReference type="Gene3D" id="3.40.1360.10">
    <property type="match status" value="1"/>
</dbReference>
<evidence type="ECO:0000313" key="3">
    <source>
        <dbReference type="Proteomes" id="UP000284219"/>
    </source>
</evidence>
<protein>
    <recommendedName>
        <fullName evidence="1">DUF2399 domain-containing protein</fullName>
    </recommendedName>
</protein>
<gene>
    <name evidence="2" type="ORF">BEP19_03240</name>
</gene>
<proteinExistence type="predicted"/>
<name>A0A419SNX3_9BACL</name>